<dbReference type="InterPro" id="IPR000847">
    <property type="entry name" value="LysR_HTH_N"/>
</dbReference>
<keyword evidence="2" id="KW-0805">Transcription regulation</keyword>
<dbReference type="InterPro" id="IPR036390">
    <property type="entry name" value="WH_DNA-bd_sf"/>
</dbReference>
<dbReference type="SUPFAM" id="SSF46785">
    <property type="entry name" value="Winged helix' DNA-binding domain"/>
    <property type="match status" value="1"/>
</dbReference>
<gene>
    <name evidence="6" type="ORF">OOZ53_25365</name>
</gene>
<comment type="similarity">
    <text evidence="1">Belongs to the LysR transcriptional regulatory family.</text>
</comment>
<protein>
    <submittedName>
        <fullName evidence="6">LysR family transcriptional regulator</fullName>
    </submittedName>
</protein>
<comment type="caution">
    <text evidence="6">The sequence shown here is derived from an EMBL/GenBank/DDBJ whole genome shotgun (WGS) entry which is preliminary data.</text>
</comment>
<dbReference type="Gene3D" id="3.40.190.10">
    <property type="entry name" value="Periplasmic binding protein-like II"/>
    <property type="match status" value="2"/>
</dbReference>
<keyword evidence="3" id="KW-0238">DNA-binding</keyword>
<dbReference type="InterPro" id="IPR036388">
    <property type="entry name" value="WH-like_DNA-bd_sf"/>
</dbReference>
<evidence type="ECO:0000313" key="6">
    <source>
        <dbReference type="EMBL" id="MDA4848710.1"/>
    </source>
</evidence>
<dbReference type="Pfam" id="PF00126">
    <property type="entry name" value="HTH_1"/>
    <property type="match status" value="1"/>
</dbReference>
<dbReference type="PROSITE" id="PS50931">
    <property type="entry name" value="HTH_LYSR"/>
    <property type="match status" value="1"/>
</dbReference>
<dbReference type="Proteomes" id="UP001148313">
    <property type="component" value="Unassembled WGS sequence"/>
</dbReference>
<dbReference type="Pfam" id="PF03466">
    <property type="entry name" value="LysR_substrate"/>
    <property type="match status" value="1"/>
</dbReference>
<keyword evidence="4" id="KW-0804">Transcription</keyword>
<accession>A0ABT4VVH2</accession>
<dbReference type="PANTHER" id="PTHR30419:SF8">
    <property type="entry name" value="NITROGEN ASSIMILATION TRANSCRIPTIONAL ACTIVATOR-RELATED"/>
    <property type="match status" value="1"/>
</dbReference>
<organism evidence="6 7">
    <name type="scientific">Hoeflea poritis</name>
    <dbReference type="NCBI Taxonomy" id="2993659"/>
    <lineage>
        <taxon>Bacteria</taxon>
        <taxon>Pseudomonadati</taxon>
        <taxon>Pseudomonadota</taxon>
        <taxon>Alphaproteobacteria</taxon>
        <taxon>Hyphomicrobiales</taxon>
        <taxon>Rhizobiaceae</taxon>
        <taxon>Hoeflea</taxon>
    </lineage>
</organism>
<dbReference type="EMBL" id="JAPJZH010000028">
    <property type="protein sequence ID" value="MDA4848710.1"/>
    <property type="molecule type" value="Genomic_DNA"/>
</dbReference>
<dbReference type="PANTHER" id="PTHR30419">
    <property type="entry name" value="HTH-TYPE TRANSCRIPTIONAL REGULATOR YBHD"/>
    <property type="match status" value="1"/>
</dbReference>
<evidence type="ECO:0000256" key="4">
    <source>
        <dbReference type="ARBA" id="ARBA00023163"/>
    </source>
</evidence>
<evidence type="ECO:0000256" key="2">
    <source>
        <dbReference type="ARBA" id="ARBA00023015"/>
    </source>
</evidence>
<evidence type="ECO:0000256" key="1">
    <source>
        <dbReference type="ARBA" id="ARBA00009437"/>
    </source>
</evidence>
<proteinExistence type="inferred from homology"/>
<dbReference type="InterPro" id="IPR050950">
    <property type="entry name" value="HTH-type_LysR_regulators"/>
</dbReference>
<evidence type="ECO:0000313" key="7">
    <source>
        <dbReference type="Proteomes" id="UP001148313"/>
    </source>
</evidence>
<dbReference type="RefSeq" id="WP_271092584.1">
    <property type="nucleotide sequence ID" value="NZ_JAPJZH010000028.1"/>
</dbReference>
<evidence type="ECO:0000259" key="5">
    <source>
        <dbReference type="PROSITE" id="PS50931"/>
    </source>
</evidence>
<name>A0ABT4VVH2_9HYPH</name>
<feature type="domain" description="HTH lysR-type" evidence="5">
    <location>
        <begin position="1"/>
        <end position="57"/>
    </location>
</feature>
<sequence length="302" mass="33643">MERSHRYFLMVAQCGSVTRASEELNVAQPSLTRLIFKLEDELGVTLFERLPRGMKLTPAGTTLYKHLREIDASYGRALRDIRAHRDGAHERIRIGAGLAYRVALIPQLLDAIRAKYPRLTHTVITGSTEFLAQQLADGNLDIAISASARFTAEPAVKVHELGQIEHGVAHLPGTFPDIAMDQHVALSDLADKEWITFLLDENLTESFNELFFHHKLPLPRVVLNTNSIQLGLSVQRERNAIMAVPTLLKPTLAKEGVLVNPTSEPLWRYASGIAVLRASEQHGIIRRVADIAIELGERMDLS</sequence>
<dbReference type="InterPro" id="IPR005119">
    <property type="entry name" value="LysR_subst-bd"/>
</dbReference>
<dbReference type="SUPFAM" id="SSF53850">
    <property type="entry name" value="Periplasmic binding protein-like II"/>
    <property type="match status" value="1"/>
</dbReference>
<dbReference type="PRINTS" id="PR00039">
    <property type="entry name" value="HTHLYSR"/>
</dbReference>
<dbReference type="Gene3D" id="1.10.10.10">
    <property type="entry name" value="Winged helix-like DNA-binding domain superfamily/Winged helix DNA-binding domain"/>
    <property type="match status" value="1"/>
</dbReference>
<keyword evidence="7" id="KW-1185">Reference proteome</keyword>
<evidence type="ECO:0000256" key="3">
    <source>
        <dbReference type="ARBA" id="ARBA00023125"/>
    </source>
</evidence>
<reference evidence="6" key="1">
    <citation type="submission" date="2022-11" db="EMBL/GenBank/DDBJ databases">
        <title>Hoeflea poritis sp. nov., isolated from scleractinian coral Porites lutea.</title>
        <authorList>
            <person name="Zhang G."/>
            <person name="Wei Q."/>
            <person name="Cai L."/>
        </authorList>
    </citation>
    <scope>NUCLEOTIDE SEQUENCE</scope>
    <source>
        <strain evidence="6">E7-10</strain>
    </source>
</reference>